<dbReference type="GO" id="GO:0004505">
    <property type="term" value="F:phenylalanine 4-monooxygenase activity"/>
    <property type="evidence" value="ECO:0007669"/>
    <property type="project" value="UniProtKB-EC"/>
</dbReference>
<comment type="cofactor">
    <cofactor evidence="1 8">
        <name>Fe(2+)</name>
        <dbReference type="ChEBI" id="CHEBI:29033"/>
    </cofactor>
</comment>
<feature type="binding site" evidence="8">
    <location>
        <position position="272"/>
    </location>
    <ligand>
        <name>Fe cation</name>
        <dbReference type="ChEBI" id="CHEBI:24875"/>
    </ligand>
</feature>
<dbReference type="NCBIfam" id="NF008877">
    <property type="entry name" value="PRK11913.1-2"/>
    <property type="match status" value="1"/>
</dbReference>
<dbReference type="PROSITE" id="PS51410">
    <property type="entry name" value="BH4_AAA_HYDROXYL_2"/>
    <property type="match status" value="1"/>
</dbReference>
<gene>
    <name evidence="10" type="ORF">NDN08_003817</name>
</gene>
<dbReference type="SUPFAM" id="SSF56534">
    <property type="entry name" value="Aromatic aminoacid monoxygenases, catalytic and oligomerization domains"/>
    <property type="match status" value="1"/>
</dbReference>
<evidence type="ECO:0000256" key="6">
    <source>
        <dbReference type="ARBA" id="ARBA00023004"/>
    </source>
</evidence>
<dbReference type="InterPro" id="IPR045865">
    <property type="entry name" value="ACT-like_dom_sf"/>
</dbReference>
<reference evidence="10 11" key="1">
    <citation type="journal article" date="2023" name="Nat. Commun.">
        <title>Origin of minicircular mitochondrial genomes in red algae.</title>
        <authorList>
            <person name="Lee Y."/>
            <person name="Cho C.H."/>
            <person name="Lee Y.M."/>
            <person name="Park S.I."/>
            <person name="Yang J.H."/>
            <person name="West J.A."/>
            <person name="Bhattacharya D."/>
            <person name="Yoon H.S."/>
        </authorList>
    </citation>
    <scope>NUCLEOTIDE SEQUENCE [LARGE SCALE GENOMIC DNA]</scope>
    <source>
        <strain evidence="10 11">CCMP1338</strain>
        <tissue evidence="10">Whole cell</tissue>
    </source>
</reference>
<comment type="caution">
    <text evidence="10">The sequence shown here is derived from an EMBL/GenBank/DDBJ whole genome shotgun (WGS) entry which is preliminary data.</text>
</comment>
<proteinExistence type="inferred from homology"/>
<dbReference type="EMBL" id="JAMWBK010000010">
    <property type="protein sequence ID" value="KAJ8901609.1"/>
    <property type="molecule type" value="Genomic_DNA"/>
</dbReference>
<dbReference type="PANTHER" id="PTHR11473:SF24">
    <property type="entry name" value="PHENYLALANINE-4-HYDROXYLASE"/>
    <property type="match status" value="1"/>
</dbReference>
<evidence type="ECO:0000313" key="11">
    <source>
        <dbReference type="Proteomes" id="UP001157974"/>
    </source>
</evidence>
<evidence type="ECO:0000256" key="3">
    <source>
        <dbReference type="ARBA" id="ARBA00011995"/>
    </source>
</evidence>
<dbReference type="AlphaFoldDB" id="A0AAV8UGJ5"/>
<dbReference type="PANTHER" id="PTHR11473">
    <property type="entry name" value="AROMATIC AMINO ACID HYDROXYLASE"/>
    <property type="match status" value="1"/>
</dbReference>
<dbReference type="EC" id="1.14.16.1" evidence="3"/>
<comment type="similarity">
    <text evidence="2">Belongs to the biopterin-dependent aromatic amino acid hydroxylase family.</text>
</comment>
<dbReference type="PROSITE" id="PS00367">
    <property type="entry name" value="BH4_AAA_HYDROXYL_1"/>
    <property type="match status" value="1"/>
</dbReference>
<feature type="binding site" evidence="8">
    <location>
        <position position="277"/>
    </location>
    <ligand>
        <name>Fe cation</name>
        <dbReference type="ChEBI" id="CHEBI:24875"/>
    </ligand>
</feature>
<accession>A0AAV8UGJ5</accession>
<dbReference type="InterPro" id="IPR036951">
    <property type="entry name" value="ArAA_hydroxylase_sf"/>
</dbReference>
<dbReference type="InterPro" id="IPR019774">
    <property type="entry name" value="Aromatic-AA_hydroxylase_C"/>
</dbReference>
<name>A0AAV8UGJ5_9RHOD</name>
<feature type="binding site" evidence="8">
    <location>
        <position position="317"/>
    </location>
    <ligand>
        <name>Fe cation</name>
        <dbReference type="ChEBI" id="CHEBI:24875"/>
    </ligand>
</feature>
<dbReference type="GO" id="GO:0005506">
    <property type="term" value="F:iron ion binding"/>
    <property type="evidence" value="ECO:0007669"/>
    <property type="project" value="InterPro"/>
</dbReference>
<keyword evidence="7" id="KW-0503">Monooxygenase</keyword>
<dbReference type="Pfam" id="PF00351">
    <property type="entry name" value="Biopterin_H"/>
    <property type="match status" value="1"/>
</dbReference>
<evidence type="ECO:0000256" key="5">
    <source>
        <dbReference type="ARBA" id="ARBA00023002"/>
    </source>
</evidence>
<evidence type="ECO:0000256" key="4">
    <source>
        <dbReference type="ARBA" id="ARBA00022723"/>
    </source>
</evidence>
<evidence type="ECO:0000259" key="9">
    <source>
        <dbReference type="PROSITE" id="PS51410"/>
    </source>
</evidence>
<keyword evidence="11" id="KW-1185">Reference proteome</keyword>
<organism evidence="10 11">
    <name type="scientific">Rhodosorus marinus</name>
    <dbReference type="NCBI Taxonomy" id="101924"/>
    <lineage>
        <taxon>Eukaryota</taxon>
        <taxon>Rhodophyta</taxon>
        <taxon>Stylonematophyceae</taxon>
        <taxon>Stylonematales</taxon>
        <taxon>Stylonemataceae</taxon>
        <taxon>Rhodosorus</taxon>
    </lineage>
</organism>
<evidence type="ECO:0000313" key="10">
    <source>
        <dbReference type="EMBL" id="KAJ8901609.1"/>
    </source>
</evidence>
<dbReference type="InterPro" id="IPR018301">
    <property type="entry name" value="ArAA_hydroxylase_Fe/CU_BS"/>
</dbReference>
<dbReference type="PRINTS" id="PR00372">
    <property type="entry name" value="FYWHYDRXLASE"/>
</dbReference>
<sequence length="429" mass="48330">MLRGAFQRSGGLLRRTFDRSSSTLAESMVRAGAVVSVPNDPGALRDLLRSIDRVNLTRIESIPLADDAQQMANIHLEFCAGTEEPVNNTLENLRKSPSAVELTGVPWFPRTQKDLERIEGQTMQFGEELEADHPGFLDKEYRKRRSLIAQADKSYRLGMKIPKVNYVQSETSTWKTIYETMEPLRNKHACREFLNAFSAMETAGIMKADHIPQLQTLDDYLNDRTGWRIRPVSGLVSPRNFLNALAVKVFHSTQYIRHHDQPLYTPEPDICHEVLGHIPMLCDPGFAAFSQEIGLASLGASDDDIERLARCYWFTVEFGLCRQDGQVKAYGAGVLSSYGEIEHAIMGSEARTLVDWDPMVASQTDYPITKYQPLYFVANNFTAARHKLVAFTSKEIKRPFGTVFNDERNEVSITWQGGRAGSHDSTTTM</sequence>
<keyword evidence="4 8" id="KW-0479">Metal-binding</keyword>
<dbReference type="Gene3D" id="1.10.800.10">
    <property type="entry name" value="Aromatic amino acid hydroxylase"/>
    <property type="match status" value="1"/>
</dbReference>
<dbReference type="InterPro" id="IPR036329">
    <property type="entry name" value="Aro-AA_hydroxylase_C_sf"/>
</dbReference>
<feature type="domain" description="Biopterin-dependent aromatic amino acid hydroxylase family profile" evidence="9">
    <location>
        <begin position="93"/>
        <end position="429"/>
    </location>
</feature>
<evidence type="ECO:0000256" key="8">
    <source>
        <dbReference type="PIRSR" id="PIRSR601273-2"/>
    </source>
</evidence>
<dbReference type="InterPro" id="IPR001273">
    <property type="entry name" value="ArAA_hydroxylase"/>
</dbReference>
<keyword evidence="5" id="KW-0560">Oxidoreductase</keyword>
<evidence type="ECO:0000256" key="1">
    <source>
        <dbReference type="ARBA" id="ARBA00001954"/>
    </source>
</evidence>
<protein>
    <recommendedName>
        <fullName evidence="3">phenylalanine 4-monooxygenase</fullName>
        <ecNumber evidence="3">1.14.16.1</ecNumber>
    </recommendedName>
</protein>
<dbReference type="Proteomes" id="UP001157974">
    <property type="component" value="Unassembled WGS sequence"/>
</dbReference>
<evidence type="ECO:0000256" key="7">
    <source>
        <dbReference type="ARBA" id="ARBA00023033"/>
    </source>
</evidence>
<keyword evidence="6 8" id="KW-0408">Iron</keyword>
<dbReference type="SUPFAM" id="SSF55021">
    <property type="entry name" value="ACT-like"/>
    <property type="match status" value="1"/>
</dbReference>
<evidence type="ECO:0000256" key="2">
    <source>
        <dbReference type="ARBA" id="ARBA00009712"/>
    </source>
</evidence>